<dbReference type="Gene3D" id="1.20.120.1630">
    <property type="match status" value="1"/>
</dbReference>
<reference evidence="3 4" key="2">
    <citation type="journal article" date="2015" name="Eukaryot. Cell">
        <title>Asexual propagation of a virulent clone complex in a human and feline outbreak of sporotrichosis.</title>
        <authorList>
            <person name="Teixeira Mde M."/>
            <person name="Rodrigues A.M."/>
            <person name="Tsui C.K."/>
            <person name="de Almeida L.G."/>
            <person name="Van Diepeningen A.D."/>
            <person name="van den Ende B.G."/>
            <person name="Fernandes G.F."/>
            <person name="Kano R."/>
            <person name="Hamelin R.C."/>
            <person name="Lopes-Bezerra L.M."/>
            <person name="Vasconcelos A.T."/>
            <person name="de Hoog S."/>
            <person name="de Camargo Z.P."/>
            <person name="Felipe M.S."/>
        </authorList>
    </citation>
    <scope>NUCLEOTIDE SEQUENCE [LARGE SCALE GENOMIC DNA]</scope>
    <source>
        <strain evidence="3 4">1099-18</strain>
    </source>
</reference>
<dbReference type="RefSeq" id="XP_016590528.1">
    <property type="nucleotide sequence ID" value="XM_016734177.1"/>
</dbReference>
<feature type="transmembrane region" description="Helical" evidence="2">
    <location>
        <begin position="319"/>
        <end position="340"/>
    </location>
</feature>
<comment type="caution">
    <text evidence="3">The sequence shown here is derived from an EMBL/GenBank/DDBJ whole genome shotgun (WGS) entry which is preliminary data.</text>
</comment>
<feature type="transmembrane region" description="Helical" evidence="2">
    <location>
        <begin position="93"/>
        <end position="110"/>
    </location>
</feature>
<keyword evidence="2" id="KW-0812">Transmembrane</keyword>
<dbReference type="PANTHER" id="PTHR32251:SF23">
    <property type="entry name" value="3-OXO-5-ALPHA-STEROID 4-DEHYDROGENASE (DUF1295)"/>
    <property type="match status" value="1"/>
</dbReference>
<evidence type="ECO:0000313" key="3">
    <source>
        <dbReference type="EMBL" id="KJR87852.1"/>
    </source>
</evidence>
<dbReference type="KEGG" id="ssck:SPSK_07516"/>
<evidence type="ECO:0008006" key="5">
    <source>
        <dbReference type="Google" id="ProtNLM"/>
    </source>
</evidence>
<gene>
    <name evidence="3" type="ORF">SPSK_07516</name>
</gene>
<sequence>MGKVRVRHVKMRAGAPVPLKPPDTTQGSRFPLSQLYLFSAAMALPIVHSLEACADYTNTVEPFLEQLYSLPDDFVTALSSGSVARLYVETNPLVSGFAISLALGFVFLVVSEINRNYSQVDRCWSLLPTVYIAHFNLWSRLAGAHSGRLDAALLFSTIWSIRLTYNYARKGGYDVGSEDYRWEIVKNAVPKWLFHIFNLTFIAFFQSVLLFAIAAPAYTLLLTGTIERDLTFADAAFAAVEICIVAFEYVADQQQWDYQTAKYKYRGSGKVPAGFDKSTLDRGFLAEGLWAYSRHPNFAAEQSVWIVLYQWSCYATGTLYSWAGIGALVLVLLFQGSTALTERITSGKYPGYREYQKQVGMFVPTSVVGFKTPAPKVLRTSEVAKKQAEKEATASGSYSYNTRSAAKR</sequence>
<evidence type="ECO:0000313" key="4">
    <source>
        <dbReference type="Proteomes" id="UP000033710"/>
    </source>
</evidence>
<dbReference type="VEuPathDB" id="FungiDB:SPSK_07516"/>
<feature type="region of interest" description="Disordered" evidence="1">
    <location>
        <begin position="387"/>
        <end position="408"/>
    </location>
</feature>
<dbReference type="EMBL" id="AXCR01000004">
    <property type="protein sequence ID" value="KJR87852.1"/>
    <property type="molecule type" value="Genomic_DNA"/>
</dbReference>
<organism evidence="3 4">
    <name type="scientific">Sporothrix schenckii 1099-18</name>
    <dbReference type="NCBI Taxonomy" id="1397361"/>
    <lineage>
        <taxon>Eukaryota</taxon>
        <taxon>Fungi</taxon>
        <taxon>Dikarya</taxon>
        <taxon>Ascomycota</taxon>
        <taxon>Pezizomycotina</taxon>
        <taxon>Sordariomycetes</taxon>
        <taxon>Sordariomycetidae</taxon>
        <taxon>Ophiostomatales</taxon>
        <taxon>Ophiostomataceae</taxon>
        <taxon>Sporothrix</taxon>
    </lineage>
</organism>
<keyword evidence="2" id="KW-1133">Transmembrane helix</keyword>
<dbReference type="GO" id="GO:0016020">
    <property type="term" value="C:membrane"/>
    <property type="evidence" value="ECO:0007669"/>
    <property type="project" value="TreeGrafter"/>
</dbReference>
<proteinExistence type="predicted"/>
<feature type="compositionally biased region" description="Polar residues" evidence="1">
    <location>
        <begin position="394"/>
        <end position="408"/>
    </location>
</feature>
<dbReference type="GeneID" id="27669454"/>
<accession>A0A0F2MDY1</accession>
<evidence type="ECO:0000256" key="1">
    <source>
        <dbReference type="SAM" id="MobiDB-lite"/>
    </source>
</evidence>
<dbReference type="Proteomes" id="UP000033710">
    <property type="component" value="Unassembled WGS sequence"/>
</dbReference>
<feature type="transmembrane region" description="Helical" evidence="2">
    <location>
        <begin position="192"/>
        <end position="218"/>
    </location>
</feature>
<reference evidence="3 4" key="1">
    <citation type="journal article" date="2014" name="BMC Genomics">
        <title>Comparative genomics of the major fungal agents of human and animal Sporotrichosis: Sporothrix schenckii and Sporothrix brasiliensis.</title>
        <authorList>
            <person name="Teixeira M.M."/>
            <person name="de Almeida L.G."/>
            <person name="Kubitschek-Barreira P."/>
            <person name="Alves F.L."/>
            <person name="Kioshima E.S."/>
            <person name="Abadio A.K."/>
            <person name="Fernandes L."/>
            <person name="Derengowski L.S."/>
            <person name="Ferreira K.S."/>
            <person name="Souza R.C."/>
            <person name="Ruiz J.C."/>
            <person name="de Andrade N.C."/>
            <person name="Paes H.C."/>
            <person name="Nicola A.M."/>
            <person name="Albuquerque P."/>
            <person name="Gerber A.L."/>
            <person name="Martins V.P."/>
            <person name="Peconick L.D."/>
            <person name="Neto A.V."/>
            <person name="Chaucanez C.B."/>
            <person name="Silva P.A."/>
            <person name="Cunha O.L."/>
            <person name="de Oliveira F.F."/>
            <person name="dos Santos T.C."/>
            <person name="Barros A.L."/>
            <person name="Soares M.A."/>
            <person name="de Oliveira L.M."/>
            <person name="Marini M.M."/>
            <person name="Villalobos-Duno H."/>
            <person name="Cunha M.M."/>
            <person name="de Hoog S."/>
            <person name="da Silveira J.F."/>
            <person name="Henrissat B."/>
            <person name="Nino-Vega G.A."/>
            <person name="Cisalpino P.S."/>
            <person name="Mora-Montes H.M."/>
            <person name="Almeida S.R."/>
            <person name="Stajich J.E."/>
            <person name="Lopes-Bezerra L.M."/>
            <person name="Vasconcelos A.T."/>
            <person name="Felipe M.S."/>
        </authorList>
    </citation>
    <scope>NUCLEOTIDE SEQUENCE [LARGE SCALE GENOMIC DNA]</scope>
    <source>
        <strain evidence="3 4">1099-18</strain>
    </source>
</reference>
<dbReference type="OrthoDB" id="201504at2759"/>
<name>A0A0F2MDY1_SPOSC</name>
<dbReference type="PANTHER" id="PTHR32251">
    <property type="entry name" value="3-OXO-5-ALPHA-STEROID 4-DEHYDROGENASE"/>
    <property type="match status" value="1"/>
</dbReference>
<protein>
    <recommendedName>
        <fullName evidence="5">DUF1295 domain protein</fullName>
    </recommendedName>
</protein>
<dbReference type="InterPro" id="IPR010721">
    <property type="entry name" value="UstE-like"/>
</dbReference>
<dbReference type="Pfam" id="PF06966">
    <property type="entry name" value="DUF1295"/>
    <property type="match status" value="1"/>
</dbReference>
<dbReference type="AlphaFoldDB" id="A0A0F2MDY1"/>
<evidence type="ECO:0000256" key="2">
    <source>
        <dbReference type="SAM" id="Phobius"/>
    </source>
</evidence>
<keyword evidence="2" id="KW-0472">Membrane</keyword>